<gene>
    <name evidence="3" type="ORF">ACFFLH_02875</name>
</gene>
<organism evidence="3 4">
    <name type="scientific">Balneatrix alpica</name>
    <dbReference type="NCBI Taxonomy" id="75684"/>
    <lineage>
        <taxon>Bacteria</taxon>
        <taxon>Pseudomonadati</taxon>
        <taxon>Pseudomonadota</taxon>
        <taxon>Gammaproteobacteria</taxon>
        <taxon>Oceanospirillales</taxon>
        <taxon>Balneatrichaceae</taxon>
        <taxon>Balneatrix</taxon>
    </lineage>
</organism>
<dbReference type="InterPro" id="IPR029069">
    <property type="entry name" value="HotDog_dom_sf"/>
</dbReference>
<proteinExistence type="inferred from homology"/>
<dbReference type="SUPFAM" id="SSF54637">
    <property type="entry name" value="Thioesterase/thiol ester dehydrase-isomerase"/>
    <property type="match status" value="1"/>
</dbReference>
<dbReference type="PANTHER" id="PTHR31793">
    <property type="entry name" value="4-HYDROXYBENZOYL-COA THIOESTERASE FAMILY MEMBER"/>
    <property type="match status" value="1"/>
</dbReference>
<dbReference type="CDD" id="cd00586">
    <property type="entry name" value="4HBT"/>
    <property type="match status" value="1"/>
</dbReference>
<dbReference type="NCBIfam" id="TIGR00051">
    <property type="entry name" value="YbgC/FadM family acyl-CoA thioesterase"/>
    <property type="match status" value="1"/>
</dbReference>
<dbReference type="RefSeq" id="WP_027313070.1">
    <property type="nucleotide sequence ID" value="NZ_JAUESS010000009.1"/>
</dbReference>
<evidence type="ECO:0000256" key="1">
    <source>
        <dbReference type="ARBA" id="ARBA00005953"/>
    </source>
</evidence>
<dbReference type="Gene3D" id="3.10.129.10">
    <property type="entry name" value="Hotdog Thioesterase"/>
    <property type="match status" value="1"/>
</dbReference>
<dbReference type="Proteomes" id="UP001589628">
    <property type="component" value="Unassembled WGS sequence"/>
</dbReference>
<dbReference type="PIRSF" id="PIRSF003230">
    <property type="entry name" value="YbgC"/>
    <property type="match status" value="1"/>
</dbReference>
<name>A0ABV5ZB59_9GAMM</name>
<comment type="similarity">
    <text evidence="1">Belongs to the 4-hydroxybenzoyl-CoA thioesterase family.</text>
</comment>
<comment type="caution">
    <text evidence="3">The sequence shown here is derived from an EMBL/GenBank/DDBJ whole genome shotgun (WGS) entry which is preliminary data.</text>
</comment>
<protein>
    <submittedName>
        <fullName evidence="3">Acyl-CoA thioesterase</fullName>
        <ecNumber evidence="3">3.1.2.-</ecNumber>
    </submittedName>
</protein>
<accession>A0ABV5ZB59</accession>
<keyword evidence="2 3" id="KW-0378">Hydrolase</keyword>
<evidence type="ECO:0000313" key="4">
    <source>
        <dbReference type="Proteomes" id="UP001589628"/>
    </source>
</evidence>
<dbReference type="PANTHER" id="PTHR31793:SF24">
    <property type="entry name" value="LONG-CHAIN ACYL-COA THIOESTERASE FADM"/>
    <property type="match status" value="1"/>
</dbReference>
<dbReference type="InterPro" id="IPR050563">
    <property type="entry name" value="4-hydroxybenzoyl-CoA_TE"/>
</dbReference>
<sequence>MSFTTKLKVHGFHLDSFGHVNNARYLEFLEAARWDWLAASDCMQVLQQEQVVFAIVNININYKAEARLGDVLDISCAVGRLGEKSVQLTQEVRRERDQVVVADATITFVFMDVRTRQARPVEGRLRELMLAAV</sequence>
<dbReference type="Pfam" id="PF13279">
    <property type="entry name" value="4HBT_2"/>
    <property type="match status" value="1"/>
</dbReference>
<evidence type="ECO:0000313" key="3">
    <source>
        <dbReference type="EMBL" id="MFB9885359.1"/>
    </source>
</evidence>
<evidence type="ECO:0000256" key="2">
    <source>
        <dbReference type="ARBA" id="ARBA00022801"/>
    </source>
</evidence>
<dbReference type="EC" id="3.1.2.-" evidence="3"/>
<dbReference type="GO" id="GO:0016787">
    <property type="term" value="F:hydrolase activity"/>
    <property type="evidence" value="ECO:0007669"/>
    <property type="project" value="UniProtKB-KW"/>
</dbReference>
<dbReference type="InterPro" id="IPR006684">
    <property type="entry name" value="YbgC/YbaW"/>
</dbReference>
<dbReference type="EMBL" id="JBHLZN010000001">
    <property type="protein sequence ID" value="MFB9885359.1"/>
    <property type="molecule type" value="Genomic_DNA"/>
</dbReference>
<keyword evidence="4" id="KW-1185">Reference proteome</keyword>
<reference evidence="3 4" key="1">
    <citation type="submission" date="2024-09" db="EMBL/GenBank/DDBJ databases">
        <authorList>
            <person name="Sun Q."/>
            <person name="Mori K."/>
        </authorList>
    </citation>
    <scope>NUCLEOTIDE SEQUENCE [LARGE SCALE GENOMIC DNA]</scope>
    <source>
        <strain evidence="3 4">ATCC 51285</strain>
    </source>
</reference>